<reference evidence="1 2" key="1">
    <citation type="submission" date="2013-01" db="EMBL/GenBank/DDBJ databases">
        <authorList>
            <person name="Harkins D.M."/>
            <person name="Durkin A.S."/>
            <person name="Brinkac L.M."/>
            <person name="Haft D.H."/>
            <person name="Selengut J.D."/>
            <person name="Sanka R."/>
            <person name="DePew J."/>
            <person name="Purushe J."/>
            <person name="Matthias M.A."/>
            <person name="Vinetz J.M."/>
            <person name="Sutton G.G."/>
            <person name="Nierman W.C."/>
            <person name="Fouts D.E."/>
        </authorList>
    </citation>
    <scope>NUCLEOTIDE SEQUENCE [LARGE SCALE GENOMIC DNA]</scope>
    <source>
        <strain evidence="1 2">HAI1536</strain>
    </source>
</reference>
<dbReference type="AlphaFoldDB" id="M6VDY0"/>
<evidence type="ECO:0000313" key="2">
    <source>
        <dbReference type="Proteomes" id="UP000012112"/>
    </source>
</evidence>
<accession>M6VDY0</accession>
<name>M6VDY0_9LEPT</name>
<protein>
    <submittedName>
        <fullName evidence="1">Uncharacterized protein</fullName>
    </submittedName>
</protein>
<gene>
    <name evidence="1" type="ORF">LEP1GSC172_2655</name>
</gene>
<evidence type="ECO:0000313" key="1">
    <source>
        <dbReference type="EMBL" id="EMO53266.1"/>
    </source>
</evidence>
<sequence>MIFSFHLFKSIPLFLLNLYFGFPVSLQNSKFLQKLSVFYITNEM</sequence>
<dbReference type="EMBL" id="AKWD02000045">
    <property type="protein sequence ID" value="EMO53266.1"/>
    <property type="molecule type" value="Genomic_DNA"/>
</dbReference>
<dbReference type="Proteomes" id="UP000012112">
    <property type="component" value="Unassembled WGS sequence"/>
</dbReference>
<organism evidence="1 2">
    <name type="scientific">Leptospira noguchii</name>
    <dbReference type="NCBI Taxonomy" id="28182"/>
    <lineage>
        <taxon>Bacteria</taxon>
        <taxon>Pseudomonadati</taxon>
        <taxon>Spirochaetota</taxon>
        <taxon>Spirochaetia</taxon>
        <taxon>Leptospirales</taxon>
        <taxon>Leptospiraceae</taxon>
        <taxon>Leptospira</taxon>
    </lineage>
</organism>
<proteinExistence type="predicted"/>
<comment type="caution">
    <text evidence="1">The sequence shown here is derived from an EMBL/GenBank/DDBJ whole genome shotgun (WGS) entry which is preliminary data.</text>
</comment>